<evidence type="ECO:0000259" key="1">
    <source>
        <dbReference type="PROSITE" id="PS50943"/>
    </source>
</evidence>
<protein>
    <submittedName>
        <fullName evidence="2">Helix-turn-helix domain-containing protein</fullName>
    </submittedName>
</protein>
<dbReference type="RefSeq" id="WP_308453203.1">
    <property type="nucleotide sequence ID" value="NZ_JAJEQR010000012.1"/>
</dbReference>
<name>A0AAE3E9T8_9FIRM</name>
<dbReference type="InterPro" id="IPR001387">
    <property type="entry name" value="Cro/C1-type_HTH"/>
</dbReference>
<keyword evidence="3" id="KW-1185">Reference proteome</keyword>
<reference evidence="2" key="1">
    <citation type="submission" date="2021-10" db="EMBL/GenBank/DDBJ databases">
        <title>Anaerobic single-cell dispensing facilitates the cultivation of human gut bacteria.</title>
        <authorList>
            <person name="Afrizal A."/>
        </authorList>
    </citation>
    <scope>NUCLEOTIDE SEQUENCE</scope>
    <source>
        <strain evidence="2">CLA-AA-H215</strain>
    </source>
</reference>
<dbReference type="Proteomes" id="UP001198182">
    <property type="component" value="Unassembled WGS sequence"/>
</dbReference>
<dbReference type="CDD" id="cd00093">
    <property type="entry name" value="HTH_XRE"/>
    <property type="match status" value="1"/>
</dbReference>
<comment type="caution">
    <text evidence="2">The sequence shown here is derived from an EMBL/GenBank/DDBJ whole genome shotgun (WGS) entry which is preliminary data.</text>
</comment>
<dbReference type="PROSITE" id="PS50943">
    <property type="entry name" value="HTH_CROC1"/>
    <property type="match status" value="1"/>
</dbReference>
<sequence length="153" mass="17478">MGYYEEDSFIMDQNFIKDRIGQLVADSGKSEKQISLDLGHSVGYIQSLTSGKSMPSIQMVFQICEYFDIPITDFFDPDIHHPLTMQKIRSYICQMNSDDLAILERLSKRLCSTGEAKENGNDESENIHVQNDPCNGKWCIFSPDRSTKSNHEK</sequence>
<dbReference type="Gene3D" id="1.10.260.40">
    <property type="entry name" value="lambda repressor-like DNA-binding domains"/>
    <property type="match status" value="1"/>
</dbReference>
<dbReference type="AlphaFoldDB" id="A0AAE3E9T8"/>
<dbReference type="SMART" id="SM00530">
    <property type="entry name" value="HTH_XRE"/>
    <property type="match status" value="1"/>
</dbReference>
<feature type="domain" description="HTH cro/C1-type" evidence="1">
    <location>
        <begin position="38"/>
        <end position="74"/>
    </location>
</feature>
<organism evidence="2 3">
    <name type="scientific">Hominifimenecus microfluidus</name>
    <dbReference type="NCBI Taxonomy" id="2885348"/>
    <lineage>
        <taxon>Bacteria</taxon>
        <taxon>Bacillati</taxon>
        <taxon>Bacillota</taxon>
        <taxon>Clostridia</taxon>
        <taxon>Lachnospirales</taxon>
        <taxon>Lachnospiraceae</taxon>
        <taxon>Hominifimenecus</taxon>
    </lineage>
</organism>
<dbReference type="SUPFAM" id="SSF47413">
    <property type="entry name" value="lambda repressor-like DNA-binding domains"/>
    <property type="match status" value="1"/>
</dbReference>
<dbReference type="EMBL" id="JAJEQR010000012">
    <property type="protein sequence ID" value="MCC2230535.1"/>
    <property type="molecule type" value="Genomic_DNA"/>
</dbReference>
<dbReference type="InterPro" id="IPR010982">
    <property type="entry name" value="Lambda_DNA-bd_dom_sf"/>
</dbReference>
<dbReference type="Pfam" id="PF01381">
    <property type="entry name" value="HTH_3"/>
    <property type="match status" value="1"/>
</dbReference>
<gene>
    <name evidence="2" type="ORF">LKD81_05905</name>
</gene>
<evidence type="ECO:0000313" key="3">
    <source>
        <dbReference type="Proteomes" id="UP001198182"/>
    </source>
</evidence>
<dbReference type="GO" id="GO:0003677">
    <property type="term" value="F:DNA binding"/>
    <property type="evidence" value="ECO:0007669"/>
    <property type="project" value="InterPro"/>
</dbReference>
<accession>A0AAE3E9T8</accession>
<evidence type="ECO:0000313" key="2">
    <source>
        <dbReference type="EMBL" id="MCC2230535.1"/>
    </source>
</evidence>
<proteinExistence type="predicted"/>